<evidence type="ECO:0000313" key="2">
    <source>
        <dbReference type="Proteomes" id="UP000567293"/>
    </source>
</evidence>
<name>A0A7V8NLT4_9BACT</name>
<keyword evidence="2" id="KW-1185">Reference proteome</keyword>
<dbReference type="EMBL" id="JACDQQ010000053">
    <property type="protein sequence ID" value="MBA0083457.1"/>
    <property type="molecule type" value="Genomic_DNA"/>
</dbReference>
<proteinExistence type="predicted"/>
<protein>
    <submittedName>
        <fullName evidence="1">Uncharacterized protein</fullName>
    </submittedName>
</protein>
<organism evidence="1 2">
    <name type="scientific">Candidatus Acidiferrum panamense</name>
    <dbReference type="NCBI Taxonomy" id="2741543"/>
    <lineage>
        <taxon>Bacteria</taxon>
        <taxon>Pseudomonadati</taxon>
        <taxon>Acidobacteriota</taxon>
        <taxon>Terriglobia</taxon>
        <taxon>Candidatus Acidiferrales</taxon>
        <taxon>Candidatus Acidiferrum</taxon>
    </lineage>
</organism>
<sequence>MMFEQFVAKAAELLAIGEPFVTASVVRFEAPISGKPGDKAIIFQDAGCGA</sequence>
<evidence type="ECO:0000313" key="1">
    <source>
        <dbReference type="EMBL" id="MBA0083457.1"/>
    </source>
</evidence>
<dbReference type="AlphaFoldDB" id="A0A7V8NLT4"/>
<gene>
    <name evidence="1" type="ORF">HRJ53_00520</name>
</gene>
<reference evidence="1" key="1">
    <citation type="submission" date="2020-06" db="EMBL/GenBank/DDBJ databases">
        <title>Legume-microbial interactions unlock mineral nutrients during tropical forest succession.</title>
        <authorList>
            <person name="Epihov D.Z."/>
        </authorList>
    </citation>
    <scope>NUCLEOTIDE SEQUENCE [LARGE SCALE GENOMIC DNA]</scope>
    <source>
        <strain evidence="1">Pan2503</strain>
    </source>
</reference>
<accession>A0A7V8NLT4</accession>
<dbReference type="Proteomes" id="UP000567293">
    <property type="component" value="Unassembled WGS sequence"/>
</dbReference>
<comment type="caution">
    <text evidence="1">The sequence shown here is derived from an EMBL/GenBank/DDBJ whole genome shotgun (WGS) entry which is preliminary data.</text>
</comment>